<feature type="transmembrane region" description="Helical" evidence="1">
    <location>
        <begin position="34"/>
        <end position="60"/>
    </location>
</feature>
<dbReference type="RefSeq" id="WP_186773124.1">
    <property type="nucleotide sequence ID" value="NZ_JACOMF010000052.1"/>
</dbReference>
<proteinExistence type="predicted"/>
<keyword evidence="1" id="KW-0472">Membrane</keyword>
<gene>
    <name evidence="2" type="ORF">H7965_24090</name>
</gene>
<evidence type="ECO:0000313" key="3">
    <source>
        <dbReference type="Proteomes" id="UP000600101"/>
    </source>
</evidence>
<evidence type="ECO:0000256" key="1">
    <source>
        <dbReference type="SAM" id="Phobius"/>
    </source>
</evidence>
<protein>
    <submittedName>
        <fullName evidence="2">Uncharacterized protein</fullName>
    </submittedName>
</protein>
<dbReference type="Proteomes" id="UP000600101">
    <property type="component" value="Unassembled WGS sequence"/>
</dbReference>
<dbReference type="EMBL" id="JACOMF010000052">
    <property type="protein sequence ID" value="MBC4018371.1"/>
    <property type="molecule type" value="Genomic_DNA"/>
</dbReference>
<reference evidence="2" key="1">
    <citation type="submission" date="2020-08" db="EMBL/GenBank/DDBJ databases">
        <authorList>
            <person name="Hu Y."/>
            <person name="Nguyen S.V."/>
            <person name="Li F."/>
            <person name="Fanning S."/>
        </authorList>
    </citation>
    <scope>NUCLEOTIDE SEQUENCE</scope>
    <source>
        <strain evidence="2">SYSU D8009</strain>
    </source>
</reference>
<accession>A0A9X0UFV5</accession>
<name>A0A9X0UFV5_9PROT</name>
<comment type="caution">
    <text evidence="2">The sequence shown here is derived from an EMBL/GenBank/DDBJ whole genome shotgun (WGS) entry which is preliminary data.</text>
</comment>
<keyword evidence="3" id="KW-1185">Reference proteome</keyword>
<dbReference type="AlphaFoldDB" id="A0A9X0UFV5"/>
<evidence type="ECO:0000313" key="2">
    <source>
        <dbReference type="EMBL" id="MBC4018371.1"/>
    </source>
</evidence>
<sequence>MLRHAEWMAKYKAEQASLDAEFAQTQRTESRRTAWLLGVFGVLLGVTSFILCAGLLGLAWPASTANNRALCDDAMTRLMRAETIVDLEREKFLLGSMGCSVERRLADLRPVAARP</sequence>
<organism evidence="2 3">
    <name type="scientific">Siccirubricoccus deserti</name>
    <dbReference type="NCBI Taxonomy" id="2013562"/>
    <lineage>
        <taxon>Bacteria</taxon>
        <taxon>Pseudomonadati</taxon>
        <taxon>Pseudomonadota</taxon>
        <taxon>Alphaproteobacteria</taxon>
        <taxon>Acetobacterales</taxon>
        <taxon>Roseomonadaceae</taxon>
        <taxon>Siccirubricoccus</taxon>
    </lineage>
</organism>
<keyword evidence="1" id="KW-0812">Transmembrane</keyword>
<keyword evidence="1" id="KW-1133">Transmembrane helix</keyword>